<proteinExistence type="predicted"/>
<keyword evidence="2" id="KW-1185">Reference proteome</keyword>
<protein>
    <submittedName>
        <fullName evidence="1">Uncharacterized protein</fullName>
    </submittedName>
</protein>
<dbReference type="EMBL" id="REGN01012354">
    <property type="protein sequence ID" value="RMZ95660.1"/>
    <property type="molecule type" value="Genomic_DNA"/>
</dbReference>
<comment type="caution">
    <text evidence="1">The sequence shown here is derived from an EMBL/GenBank/DDBJ whole genome shotgun (WGS) entry which is preliminary data.</text>
</comment>
<evidence type="ECO:0000313" key="2">
    <source>
        <dbReference type="Proteomes" id="UP000276133"/>
    </source>
</evidence>
<organism evidence="1 2">
    <name type="scientific">Brachionus plicatilis</name>
    <name type="common">Marine rotifer</name>
    <name type="synonym">Brachionus muelleri</name>
    <dbReference type="NCBI Taxonomy" id="10195"/>
    <lineage>
        <taxon>Eukaryota</taxon>
        <taxon>Metazoa</taxon>
        <taxon>Spiralia</taxon>
        <taxon>Gnathifera</taxon>
        <taxon>Rotifera</taxon>
        <taxon>Eurotatoria</taxon>
        <taxon>Monogononta</taxon>
        <taxon>Pseudotrocha</taxon>
        <taxon>Ploima</taxon>
        <taxon>Brachionidae</taxon>
        <taxon>Brachionus</taxon>
    </lineage>
</organism>
<reference evidence="1 2" key="1">
    <citation type="journal article" date="2018" name="Sci. Rep.">
        <title>Genomic signatures of local adaptation to the degree of environmental predictability in rotifers.</title>
        <authorList>
            <person name="Franch-Gras L."/>
            <person name="Hahn C."/>
            <person name="Garcia-Roger E.M."/>
            <person name="Carmona M.J."/>
            <person name="Serra M."/>
            <person name="Gomez A."/>
        </authorList>
    </citation>
    <scope>NUCLEOTIDE SEQUENCE [LARGE SCALE GENOMIC DNA]</scope>
    <source>
        <strain evidence="1">HYR1</strain>
    </source>
</reference>
<evidence type="ECO:0000313" key="1">
    <source>
        <dbReference type="EMBL" id="RMZ95660.1"/>
    </source>
</evidence>
<name>A0A3M7PA53_BRAPC</name>
<accession>A0A3M7PA53</accession>
<sequence>MHQTCLGLKCTIIERGNPRKKSIKKNRKIFFSLNLNNSPFITQIYPLILNQVIMSDFCDISMTELN</sequence>
<dbReference type="Proteomes" id="UP000276133">
    <property type="component" value="Unassembled WGS sequence"/>
</dbReference>
<dbReference type="AlphaFoldDB" id="A0A3M7PA53"/>
<gene>
    <name evidence="1" type="ORF">BpHYR1_006854</name>
</gene>